<feature type="region of interest" description="Disordered" evidence="1">
    <location>
        <begin position="286"/>
        <end position="428"/>
    </location>
</feature>
<dbReference type="GO" id="GO:0005085">
    <property type="term" value="F:guanyl-nucleotide exchange factor activity"/>
    <property type="evidence" value="ECO:0007669"/>
    <property type="project" value="InterPro"/>
</dbReference>
<feature type="compositionally biased region" description="Basic and acidic residues" evidence="1">
    <location>
        <begin position="376"/>
        <end position="388"/>
    </location>
</feature>
<feature type="compositionally biased region" description="Polar residues" evidence="1">
    <location>
        <begin position="825"/>
        <end position="840"/>
    </location>
</feature>
<evidence type="ECO:0000313" key="3">
    <source>
        <dbReference type="EMBL" id="KAB5594518.1"/>
    </source>
</evidence>
<feature type="compositionally biased region" description="Polar residues" evidence="1">
    <location>
        <begin position="148"/>
        <end position="158"/>
    </location>
</feature>
<evidence type="ECO:0000259" key="2">
    <source>
        <dbReference type="PROSITE" id="PS50010"/>
    </source>
</evidence>
<reference evidence="3 4" key="1">
    <citation type="journal article" date="2019" name="Fungal Biol. Biotechnol.">
        <title>Draft genome sequence of fastidious pathogen Ceratobasidium theobromae, which causes vascular-streak dieback in Theobroma cacao.</title>
        <authorList>
            <person name="Ali S.S."/>
            <person name="Asman A."/>
            <person name="Shao J."/>
            <person name="Firmansyah A.P."/>
            <person name="Susilo A.W."/>
            <person name="Rosmana A."/>
            <person name="McMahon P."/>
            <person name="Junaid M."/>
            <person name="Guest D."/>
            <person name="Kheng T.Y."/>
            <person name="Meinhardt L.W."/>
            <person name="Bailey B.A."/>
        </authorList>
    </citation>
    <scope>NUCLEOTIDE SEQUENCE [LARGE SCALE GENOMIC DNA]</scope>
    <source>
        <strain evidence="3 4">CT2</strain>
    </source>
</reference>
<feature type="region of interest" description="Disordered" evidence="1">
    <location>
        <begin position="762"/>
        <end position="795"/>
    </location>
</feature>
<feature type="region of interest" description="Disordered" evidence="1">
    <location>
        <begin position="17"/>
        <end position="122"/>
    </location>
</feature>
<name>A0A5N5QS98_9AGAM</name>
<gene>
    <name evidence="3" type="ORF">CTheo_2001</name>
</gene>
<dbReference type="OrthoDB" id="660555at2759"/>
<feature type="compositionally biased region" description="Basic and acidic residues" evidence="1">
    <location>
        <begin position="782"/>
        <end position="791"/>
    </location>
</feature>
<feature type="compositionally biased region" description="Low complexity" evidence="1">
    <location>
        <begin position="319"/>
        <end position="336"/>
    </location>
</feature>
<feature type="compositionally biased region" description="Basic and acidic residues" evidence="1">
    <location>
        <begin position="291"/>
        <end position="302"/>
    </location>
</feature>
<evidence type="ECO:0000256" key="1">
    <source>
        <dbReference type="SAM" id="MobiDB-lite"/>
    </source>
</evidence>
<feature type="compositionally biased region" description="Low complexity" evidence="1">
    <location>
        <begin position="769"/>
        <end position="781"/>
    </location>
</feature>
<keyword evidence="4" id="KW-1185">Reference proteome</keyword>
<dbReference type="InterPro" id="IPR035899">
    <property type="entry name" value="DBL_dom_sf"/>
</dbReference>
<dbReference type="Pfam" id="PF00621">
    <property type="entry name" value="RhoGEF"/>
    <property type="match status" value="1"/>
</dbReference>
<dbReference type="EMBL" id="SSOP01000019">
    <property type="protein sequence ID" value="KAB5594518.1"/>
    <property type="molecule type" value="Genomic_DNA"/>
</dbReference>
<sequence length="1383" mass="146116">MGRAFSAWLRVQPPPLAGALARFGSDDDGSGSAHGPHDDEHGPPDSEHAPYAMASLAPRPGPAAIQRANSLQASDTSHTSTTTEASTSNTSESMSPVKPSPVSSIGESISCDTMPPIPPVRAVRPLPIPPTLALTSTSTLRLSHQESHSTLGKSTLRTPSAPRKLARPPPSSFHTPDDDQWVSISILPALAERSDGKSFRPSERQSGSGPRPAAHHQRSASADPKYAPIPTAMPKSIPKHSTRITSSPQPPPRQSETSWKLEFRGVVKLVRWVSRRDKRTDVVVPGDEAVLDEKQLGGERRGYSIASLGRKARDNPHIPKATTPSAPARPRPTAATQPPPKLQEEREKEVEEPREGSKRRLTKSNPVLAGFGRASSELKKRTSGELAKRASRRASSDAASKLLTGAHSLEPAQQVSRDSQRPSVDAGAGISVNGGGVFVSDAPLGIHASPTTPGALARVGPSRLPLPDSGGAFLTPVPFSAPRLRTPASVAVAPALLTQTTTITQITTTTTTTTTLATPTGITSTPFTAHNVVPIVSTTTSALSPVLEGPIVLSPPEIETAAEFPWAGIPYSHQDLAVGVAVTGGLSPVESNAISFITSLGGASVSPVVSNRVSPVEATASLASNGSLSPMSSLVSPPVSTTASPWMSPSLPMSAVTSPAMSISASPVLRSNAHLSETSHYSPHVPLAPSIDTPATSSSLSYATARSNRNSLSAQVDMAAYVGRYAATDLGHGHTIDPRFLSVSDSYFSGATDAPRFSAAATDLGHGTSSRAASPAPSDRYAFSDDPHDYRPQPGHGILRALTKADKSGAPLPMPFRPFMAGRDSSGSVTFDDSSAQSSPRIGGRRKIMTMSSSDIGHSTRTFRPQVQRSTSSLSIAGRIMRSLSIGKSQNGETEGSRLVRKLTRKKSSCASSTASLTVTNAGVPPVPPLPPGIMSSKCVSESGHGDGSALGHGDGSTLGHGQWGQGSQWGGSSSVLGHSNTTTATSPAPTRSSFMTTQSAPATSGRKLLKRRQPGQPRAVGSILLPGRTLASLDLEREVTSRDPPRITTQFVQEPLMPDDYPLTASAGGTTDDGHLMAPRPGLPRRTSSQRRWTIADMDDEEFLRQLEAKLSGAGGRLRKSRMLEEFVMGVDQNGAEPEDIQASDSDGSVAEREWVRARRAMMCVREIVRTEKSYLRHLVGFYTGEDAPGMSSILAEHLPRLIETSRVFCSGLEEDPSAWGVSKAFLGAEEQLEATLVQWSGVVGEVISSTHHKSESQAISEDGHTSSAGSGSASSSWIRRRSATANTSIQLNLMMTPVNGSNGKNKKSTRGTKTKKMTEQDVVIMPTQRAIRYVLMFRELLLHTPVTSASRPLVERALQGATRIARKCDEAQTHADHILSP</sequence>
<feature type="region of interest" description="Disordered" evidence="1">
    <location>
        <begin position="1067"/>
        <end position="1092"/>
    </location>
</feature>
<feature type="compositionally biased region" description="Low complexity" evidence="1">
    <location>
        <begin position="74"/>
        <end position="104"/>
    </location>
</feature>
<protein>
    <submittedName>
        <fullName evidence="3">RhoGEF domain containing protein</fullName>
    </submittedName>
</protein>
<comment type="caution">
    <text evidence="3">The sequence shown here is derived from an EMBL/GenBank/DDBJ whole genome shotgun (WGS) entry which is preliminary data.</text>
</comment>
<feature type="compositionally biased region" description="Basic and acidic residues" evidence="1">
    <location>
        <begin position="342"/>
        <end position="358"/>
    </location>
</feature>
<feature type="compositionally biased region" description="Polar residues" evidence="1">
    <location>
        <begin position="909"/>
        <end position="921"/>
    </location>
</feature>
<feature type="region of interest" description="Disordered" evidence="1">
    <location>
        <begin position="137"/>
        <end position="260"/>
    </location>
</feature>
<organism evidence="3 4">
    <name type="scientific">Ceratobasidium theobromae</name>
    <dbReference type="NCBI Taxonomy" id="1582974"/>
    <lineage>
        <taxon>Eukaryota</taxon>
        <taxon>Fungi</taxon>
        <taxon>Dikarya</taxon>
        <taxon>Basidiomycota</taxon>
        <taxon>Agaricomycotina</taxon>
        <taxon>Agaricomycetes</taxon>
        <taxon>Cantharellales</taxon>
        <taxon>Ceratobasidiaceae</taxon>
        <taxon>Ceratobasidium</taxon>
    </lineage>
</organism>
<feature type="compositionally biased region" description="Basic residues" evidence="1">
    <location>
        <begin position="1306"/>
        <end position="1317"/>
    </location>
</feature>
<feature type="compositionally biased region" description="Gly residues" evidence="1">
    <location>
        <begin position="946"/>
        <end position="970"/>
    </location>
</feature>
<dbReference type="Gene3D" id="1.20.900.10">
    <property type="entry name" value="Dbl homology (DH) domain"/>
    <property type="match status" value="1"/>
</dbReference>
<accession>A0A5N5QS98</accession>
<dbReference type="PROSITE" id="PS50010">
    <property type="entry name" value="DH_2"/>
    <property type="match status" value="1"/>
</dbReference>
<evidence type="ECO:0000313" key="4">
    <source>
        <dbReference type="Proteomes" id="UP000383932"/>
    </source>
</evidence>
<feature type="domain" description="DH" evidence="2">
    <location>
        <begin position="1161"/>
        <end position="1373"/>
    </location>
</feature>
<feature type="region of interest" description="Disordered" evidence="1">
    <location>
        <begin position="823"/>
        <end position="842"/>
    </location>
</feature>
<feature type="region of interest" description="Disordered" evidence="1">
    <location>
        <begin position="1297"/>
        <end position="1317"/>
    </location>
</feature>
<feature type="compositionally biased region" description="Basic and acidic residues" evidence="1">
    <location>
        <begin position="35"/>
        <end position="48"/>
    </location>
</feature>
<dbReference type="InterPro" id="IPR000219">
    <property type="entry name" value="DH_dom"/>
</dbReference>
<feature type="compositionally biased region" description="Low complexity" evidence="1">
    <location>
        <begin position="1268"/>
        <end position="1278"/>
    </location>
</feature>
<feature type="region of interest" description="Disordered" evidence="1">
    <location>
        <begin position="904"/>
        <end position="1023"/>
    </location>
</feature>
<feature type="compositionally biased region" description="Low complexity" evidence="1">
    <location>
        <begin position="971"/>
        <end position="994"/>
    </location>
</feature>
<feature type="compositionally biased region" description="Basic and acidic residues" evidence="1">
    <location>
        <begin position="192"/>
        <end position="203"/>
    </location>
</feature>
<dbReference type="SUPFAM" id="SSF48065">
    <property type="entry name" value="DBL homology domain (DH-domain)"/>
    <property type="match status" value="1"/>
</dbReference>
<feature type="region of interest" description="Disordered" evidence="1">
    <location>
        <begin position="1253"/>
        <end position="1281"/>
    </location>
</feature>
<dbReference type="Proteomes" id="UP000383932">
    <property type="component" value="Unassembled WGS sequence"/>
</dbReference>
<proteinExistence type="predicted"/>